<dbReference type="Proteomes" id="UP001054821">
    <property type="component" value="Chromosome 6"/>
</dbReference>
<dbReference type="AlphaFoldDB" id="A0AAD4VHQ5"/>
<evidence type="ECO:0000313" key="2">
    <source>
        <dbReference type="EMBL" id="KAI5324062.1"/>
    </source>
</evidence>
<reference evidence="2 3" key="1">
    <citation type="journal article" date="2022" name="G3 (Bethesda)">
        <title>Whole-genome sequence and methylome profiling of the almond [Prunus dulcis (Mill.) D.A. Webb] cultivar 'Nonpareil'.</title>
        <authorList>
            <person name="D'Amico-Willman K.M."/>
            <person name="Ouma W.Z."/>
            <person name="Meulia T."/>
            <person name="Sideli G.M."/>
            <person name="Gradziel T.M."/>
            <person name="Fresnedo-Ramirez J."/>
        </authorList>
    </citation>
    <scope>NUCLEOTIDE SEQUENCE [LARGE SCALE GENOMIC DNA]</scope>
    <source>
        <strain evidence="2">Clone GOH B32 T37-40</strain>
    </source>
</reference>
<dbReference type="GO" id="GO:0015074">
    <property type="term" value="P:DNA integration"/>
    <property type="evidence" value="ECO:0007669"/>
    <property type="project" value="InterPro"/>
</dbReference>
<dbReference type="PANTHER" id="PTHR48475:SF1">
    <property type="entry name" value="RNASE H TYPE-1 DOMAIN-CONTAINING PROTEIN"/>
    <property type="match status" value="1"/>
</dbReference>
<dbReference type="SUPFAM" id="SSF53098">
    <property type="entry name" value="Ribonuclease H-like"/>
    <property type="match status" value="1"/>
</dbReference>
<evidence type="ECO:0000259" key="1">
    <source>
        <dbReference type="PROSITE" id="PS50994"/>
    </source>
</evidence>
<dbReference type="Pfam" id="PF17921">
    <property type="entry name" value="Integrase_H2C2"/>
    <property type="match status" value="1"/>
</dbReference>
<evidence type="ECO:0000313" key="3">
    <source>
        <dbReference type="Proteomes" id="UP001054821"/>
    </source>
</evidence>
<accession>A0AAD4VHQ5</accession>
<comment type="caution">
    <text evidence="2">The sequence shown here is derived from an EMBL/GenBank/DDBJ whole genome shotgun (WGS) entry which is preliminary data.</text>
</comment>
<name>A0AAD4VHQ5_PRUDU</name>
<proteinExistence type="predicted"/>
<dbReference type="EMBL" id="JAJFAZ020000006">
    <property type="protein sequence ID" value="KAI5324062.1"/>
    <property type="molecule type" value="Genomic_DNA"/>
</dbReference>
<dbReference type="GO" id="GO:0003676">
    <property type="term" value="F:nucleic acid binding"/>
    <property type="evidence" value="ECO:0007669"/>
    <property type="project" value="InterPro"/>
</dbReference>
<organism evidence="2 3">
    <name type="scientific">Prunus dulcis</name>
    <name type="common">Almond</name>
    <name type="synonym">Amygdalus dulcis</name>
    <dbReference type="NCBI Taxonomy" id="3755"/>
    <lineage>
        <taxon>Eukaryota</taxon>
        <taxon>Viridiplantae</taxon>
        <taxon>Streptophyta</taxon>
        <taxon>Embryophyta</taxon>
        <taxon>Tracheophyta</taxon>
        <taxon>Spermatophyta</taxon>
        <taxon>Magnoliopsida</taxon>
        <taxon>eudicotyledons</taxon>
        <taxon>Gunneridae</taxon>
        <taxon>Pentapetalae</taxon>
        <taxon>rosids</taxon>
        <taxon>fabids</taxon>
        <taxon>Rosales</taxon>
        <taxon>Rosaceae</taxon>
        <taxon>Amygdaloideae</taxon>
        <taxon>Amygdaleae</taxon>
        <taxon>Prunus</taxon>
    </lineage>
</organism>
<dbReference type="PROSITE" id="PS50994">
    <property type="entry name" value="INTEGRASE"/>
    <property type="match status" value="1"/>
</dbReference>
<dbReference type="InterPro" id="IPR012337">
    <property type="entry name" value="RNaseH-like_sf"/>
</dbReference>
<dbReference type="InterPro" id="IPR001584">
    <property type="entry name" value="Integrase_cat-core"/>
</dbReference>
<dbReference type="PANTHER" id="PTHR48475">
    <property type="entry name" value="RIBONUCLEASE H"/>
    <property type="match status" value="1"/>
</dbReference>
<sequence>MLVLKQPSGDYKVTSQALLGYHALASQMIKDLDEVTLTRLPREHNCQANAMAQLASGVQISEGLSEELFKVEKRSFSSIFERGISPEVIVLTVTLDDWRHEIVSYLKAPNRPHSQQVLRKARYYVIRDEILFLIGFDNLLMKCLGKKEQLIAMTEVHEVICGAHQASIKMRWLLRRHGYYWPTILKDCIEYAKGCQDCQRHGPVQHVPAELMNPIVKAWPFKGWTMDVIGQIHPESSKGHKYILVATDFFTKWVEAVPLKKVTQAEVLEFIKKTIIHRFGLPESIMIDRGTTFMGEAIQVAARNWGVRMVQSTPYNPQSTSRRSGTRTTPFALTHVHDVVLPLEISMRSLRVGHHGEWSKDEYNQAMAQELDDLHEVRLDALDKLKAQKKTVARAYDKRTKAKSFGVGDLVWKTILPIGSKDLKFGKWSPTWEGPFIIHQILGK</sequence>
<feature type="domain" description="Integrase catalytic" evidence="1">
    <location>
        <begin position="216"/>
        <end position="322"/>
    </location>
</feature>
<gene>
    <name evidence="2" type="ORF">L3X38_033135</name>
</gene>
<dbReference type="InterPro" id="IPR036397">
    <property type="entry name" value="RNaseH_sf"/>
</dbReference>
<protein>
    <recommendedName>
        <fullName evidence="1">Integrase catalytic domain-containing protein</fullName>
    </recommendedName>
</protein>
<dbReference type="InterPro" id="IPR041588">
    <property type="entry name" value="Integrase_H2C2"/>
</dbReference>
<keyword evidence="3" id="KW-1185">Reference proteome</keyword>
<dbReference type="Pfam" id="PF00665">
    <property type="entry name" value="rve"/>
    <property type="match status" value="1"/>
</dbReference>
<dbReference type="Gene3D" id="3.30.420.10">
    <property type="entry name" value="Ribonuclease H-like superfamily/Ribonuclease H"/>
    <property type="match status" value="1"/>
</dbReference>
<dbReference type="Gene3D" id="1.10.340.70">
    <property type="match status" value="1"/>
</dbReference>